<organism evidence="2 3">
    <name type="scientific">Aliidiomarina soli</name>
    <dbReference type="NCBI Taxonomy" id="1928574"/>
    <lineage>
        <taxon>Bacteria</taxon>
        <taxon>Pseudomonadati</taxon>
        <taxon>Pseudomonadota</taxon>
        <taxon>Gammaproteobacteria</taxon>
        <taxon>Alteromonadales</taxon>
        <taxon>Idiomarinaceae</taxon>
        <taxon>Aliidiomarina</taxon>
    </lineage>
</organism>
<evidence type="ECO:0000313" key="3">
    <source>
        <dbReference type="Proteomes" id="UP000287823"/>
    </source>
</evidence>
<dbReference type="Proteomes" id="UP000287823">
    <property type="component" value="Unassembled WGS sequence"/>
</dbReference>
<dbReference type="Gene3D" id="3.40.50.300">
    <property type="entry name" value="P-loop containing nucleotide triphosphate hydrolases"/>
    <property type="match status" value="2"/>
</dbReference>
<dbReference type="InterPro" id="IPR027417">
    <property type="entry name" value="P-loop_NTPase"/>
</dbReference>
<protein>
    <recommendedName>
        <fullName evidence="4">Rad50/SbcC-type AAA domain-containing protein</fullName>
    </recommendedName>
</protein>
<feature type="coiled-coil region" evidence="1">
    <location>
        <begin position="286"/>
        <end position="313"/>
    </location>
</feature>
<keyword evidence="3" id="KW-1185">Reference proteome</keyword>
<gene>
    <name evidence="2" type="ORF">CWE14_08890</name>
</gene>
<dbReference type="EMBL" id="PIPO01000003">
    <property type="protein sequence ID" value="RUO33320.1"/>
    <property type="molecule type" value="Genomic_DNA"/>
</dbReference>
<evidence type="ECO:0008006" key="4">
    <source>
        <dbReference type="Google" id="ProtNLM"/>
    </source>
</evidence>
<sequence>MLKINNVSSKIHVTQSDKIFGFKFNFCNGLNIITGENSSGKSSILSCIYYNLGMEQLLGMSTAKSSLLDKCITSEFTYKNHTYTVSQSTVFLEIENSKGDVALLQREAVCHNPADKNKIKIDQDGKLQTFFLHAKQDHTNKRGFYNWLQLFLDIDLPKDVETNKNSLYLQNVFSGCFIEQTKGWSDFMAQMPSFNIKYAKRKLVEYLLSLECLEFDIEKDDLKSKRDVLIERWDMEMKNFERLDYSLSYKANGLNQKFEKHKIDSLKNLSLKVNVESEWLNIELVKRNTQDKLNKLRKQNREVEKRKDLTEQNSRRKDLKIRLLKLNRVKASLDRAYSTEKFKVESYKQHLTRLHEERSNIVGAKKVGELLTELSDSESCPLCDSDINIEFLNHEISRSDYENSLAFIGSKISMISSYLDSFSSFEEDYFKNCNYYESLILETKTEISNIDRDLNSSFDKDLYRSQVHAELINTNFLESISYLDTEFDKFKESINKINTDIINIDLAIRDISKQSSNDEIKIGMLQSKFRKYLKQFHYTSNYINKVNIRDNAPHKIFPSVFNASAGSHQSIRLASSASDFIRAEWAFYLALMSESKVHPGILIFDEPGQHAMSVESMKALLKASEKLNNYQLIYAISKVNKGYDEDKIEHDITIKELTQDLVNYNKIEIDADGHKLVSEI</sequence>
<dbReference type="SUPFAM" id="SSF52540">
    <property type="entry name" value="P-loop containing nucleoside triphosphate hydrolases"/>
    <property type="match status" value="1"/>
</dbReference>
<comment type="caution">
    <text evidence="2">The sequence shown here is derived from an EMBL/GenBank/DDBJ whole genome shotgun (WGS) entry which is preliminary data.</text>
</comment>
<reference evidence="2 3" key="1">
    <citation type="journal article" date="2011" name="Front. Microbiol.">
        <title>Genomic signatures of strain selection and enhancement in Bacillus atrophaeus var. globigii, a historical biowarfare simulant.</title>
        <authorList>
            <person name="Gibbons H.S."/>
            <person name="Broomall S.M."/>
            <person name="McNew L.A."/>
            <person name="Daligault H."/>
            <person name="Chapman C."/>
            <person name="Bruce D."/>
            <person name="Karavis M."/>
            <person name="Krepps M."/>
            <person name="McGregor P.A."/>
            <person name="Hong C."/>
            <person name="Park K.H."/>
            <person name="Akmal A."/>
            <person name="Feldman A."/>
            <person name="Lin J.S."/>
            <person name="Chang W.E."/>
            <person name="Higgs B.W."/>
            <person name="Demirev P."/>
            <person name="Lindquist J."/>
            <person name="Liem A."/>
            <person name="Fochler E."/>
            <person name="Read T.D."/>
            <person name="Tapia R."/>
            <person name="Johnson S."/>
            <person name="Bishop-Lilly K.A."/>
            <person name="Detter C."/>
            <person name="Han C."/>
            <person name="Sozhamannan S."/>
            <person name="Rosenzweig C.N."/>
            <person name="Skowronski E.W."/>
        </authorList>
    </citation>
    <scope>NUCLEOTIDE SEQUENCE [LARGE SCALE GENOMIC DNA]</scope>
    <source>
        <strain evidence="2 3">Y4G10-17</strain>
    </source>
</reference>
<proteinExistence type="predicted"/>
<name>A0A432WHP4_9GAMM</name>
<accession>A0A432WHP4</accession>
<dbReference type="RefSeq" id="WP_126799028.1">
    <property type="nucleotide sequence ID" value="NZ_PIPO01000003.1"/>
</dbReference>
<evidence type="ECO:0000256" key="1">
    <source>
        <dbReference type="SAM" id="Coils"/>
    </source>
</evidence>
<dbReference type="AlphaFoldDB" id="A0A432WHP4"/>
<evidence type="ECO:0000313" key="2">
    <source>
        <dbReference type="EMBL" id="RUO33320.1"/>
    </source>
</evidence>
<keyword evidence="1" id="KW-0175">Coiled coil</keyword>